<reference evidence="1 2" key="1">
    <citation type="journal article" date="2012" name="Genome Biol.">
        <title>Sequencing three crocodilian genomes to illuminate the evolution of archosaurs and amniotes.</title>
        <authorList>
            <person name="St John J.A."/>
            <person name="Braun E.L."/>
            <person name="Isberg S.R."/>
            <person name="Miles L.G."/>
            <person name="Chong A.Y."/>
            <person name="Gongora J."/>
            <person name="Dalzell P."/>
            <person name="Moran C."/>
            <person name="Bed'hom B."/>
            <person name="Abzhanov A."/>
            <person name="Burgess S.C."/>
            <person name="Cooksey A.M."/>
            <person name="Castoe T.A."/>
            <person name="Crawford N.G."/>
            <person name="Densmore L.D."/>
            <person name="Drew J.C."/>
            <person name="Edwards S.V."/>
            <person name="Faircloth B.C."/>
            <person name="Fujita M.K."/>
            <person name="Greenwold M.J."/>
            <person name="Hoffmann F.G."/>
            <person name="Howard J.M."/>
            <person name="Iguchi T."/>
            <person name="Janes D.E."/>
            <person name="Khan S.Y."/>
            <person name="Kohno S."/>
            <person name="de Koning A.J."/>
            <person name="Lance S.L."/>
            <person name="McCarthy F.M."/>
            <person name="McCormack J.E."/>
            <person name="Merchant M.E."/>
            <person name="Peterson D.G."/>
            <person name="Pollock D.D."/>
            <person name="Pourmand N."/>
            <person name="Raney B.J."/>
            <person name="Roessler K.A."/>
            <person name="Sanford J.R."/>
            <person name="Sawyer R.H."/>
            <person name="Schmidt C.J."/>
            <person name="Triplett E.W."/>
            <person name="Tuberville T.D."/>
            <person name="Venegas-Anaya M."/>
            <person name="Howard J.T."/>
            <person name="Jarvis E.D."/>
            <person name="Guillette L.J.Jr."/>
            <person name="Glenn T.C."/>
            <person name="Green R.E."/>
            <person name="Ray D.A."/>
        </authorList>
    </citation>
    <scope>NUCLEOTIDE SEQUENCE [LARGE SCALE GENOMIC DNA]</scope>
    <source>
        <strain evidence="1">KSC_2009_1</strain>
    </source>
</reference>
<dbReference type="EMBL" id="AKHW03005461">
    <property type="protein sequence ID" value="KYO26763.1"/>
    <property type="molecule type" value="Genomic_DNA"/>
</dbReference>
<organism evidence="1 2">
    <name type="scientific">Alligator mississippiensis</name>
    <name type="common">American alligator</name>
    <dbReference type="NCBI Taxonomy" id="8496"/>
    <lineage>
        <taxon>Eukaryota</taxon>
        <taxon>Metazoa</taxon>
        <taxon>Chordata</taxon>
        <taxon>Craniata</taxon>
        <taxon>Vertebrata</taxon>
        <taxon>Euteleostomi</taxon>
        <taxon>Archelosauria</taxon>
        <taxon>Archosauria</taxon>
        <taxon>Crocodylia</taxon>
        <taxon>Alligatoridae</taxon>
        <taxon>Alligatorinae</taxon>
        <taxon>Alligator</taxon>
    </lineage>
</organism>
<accession>A0A151MQK8</accession>
<comment type="caution">
    <text evidence="1">The sequence shown here is derived from an EMBL/GenBank/DDBJ whole genome shotgun (WGS) entry which is preliminary data.</text>
</comment>
<dbReference type="Proteomes" id="UP000050525">
    <property type="component" value="Unassembled WGS sequence"/>
</dbReference>
<dbReference type="AlphaFoldDB" id="A0A151MQK8"/>
<proteinExistence type="predicted"/>
<gene>
    <name evidence="1" type="ORF">Y1Q_0019226</name>
</gene>
<evidence type="ECO:0000313" key="1">
    <source>
        <dbReference type="EMBL" id="KYO26763.1"/>
    </source>
</evidence>
<protein>
    <submittedName>
        <fullName evidence="1">Uncharacterized protein</fullName>
    </submittedName>
</protein>
<evidence type="ECO:0000313" key="2">
    <source>
        <dbReference type="Proteomes" id="UP000050525"/>
    </source>
</evidence>
<sequence length="72" mass="8272">MSEIRANYFAQHVVTHLAPLSGKEKKYDRRYSSVTLSLTSAGKEKDSLLVSSSRRRNCLTRWTTPTRSTPYH</sequence>
<name>A0A151MQK8_ALLMI</name>
<keyword evidence="2" id="KW-1185">Reference proteome</keyword>